<name>A0A6L2P566_TANCI</name>
<reference evidence="1" key="1">
    <citation type="journal article" date="2019" name="Sci. Rep.">
        <title>Draft genome of Tanacetum cinerariifolium, the natural source of mosquito coil.</title>
        <authorList>
            <person name="Yamashiro T."/>
            <person name="Shiraishi A."/>
            <person name="Satake H."/>
            <person name="Nakayama K."/>
        </authorList>
    </citation>
    <scope>NUCLEOTIDE SEQUENCE</scope>
</reference>
<dbReference type="EMBL" id="BKCJ010010760">
    <property type="protein sequence ID" value="GEU93027.1"/>
    <property type="molecule type" value="Genomic_DNA"/>
</dbReference>
<proteinExistence type="predicted"/>
<protein>
    <submittedName>
        <fullName evidence="1">Uncharacterized protein</fullName>
    </submittedName>
</protein>
<accession>A0A6L2P566</accession>
<sequence length="279" mass="31524">MGNKGGGDDVAVTVAAMATVVAAAANKGGGAWRRWVVDLIDRDTGNHFRVRRKRSPKNFFDDGSRRRVAGSGGGWPAAGWWGGRDGLYTIPNGDAPWKCTLEGPYTPSTVIISVVPAIDDSPEVPERTTVETILNMSPKNKHHYQSEKEAILFLLTKIRDEIYSTIDARKTAHDMWIAIERLQQESMKSYYSRFYKMVNEMITNNLIVATMQEFGHFAKECRKPKGVKDYTYYKEKMLLCKQAEKGLSLQAEQADWLEDTDAEINEQELEAHYSYMAKI</sequence>
<evidence type="ECO:0000313" key="1">
    <source>
        <dbReference type="EMBL" id="GEU93027.1"/>
    </source>
</evidence>
<dbReference type="AlphaFoldDB" id="A0A6L2P566"/>
<organism evidence="1">
    <name type="scientific">Tanacetum cinerariifolium</name>
    <name type="common">Dalmatian daisy</name>
    <name type="synonym">Chrysanthemum cinerariifolium</name>
    <dbReference type="NCBI Taxonomy" id="118510"/>
    <lineage>
        <taxon>Eukaryota</taxon>
        <taxon>Viridiplantae</taxon>
        <taxon>Streptophyta</taxon>
        <taxon>Embryophyta</taxon>
        <taxon>Tracheophyta</taxon>
        <taxon>Spermatophyta</taxon>
        <taxon>Magnoliopsida</taxon>
        <taxon>eudicotyledons</taxon>
        <taxon>Gunneridae</taxon>
        <taxon>Pentapetalae</taxon>
        <taxon>asterids</taxon>
        <taxon>campanulids</taxon>
        <taxon>Asterales</taxon>
        <taxon>Asteraceae</taxon>
        <taxon>Asteroideae</taxon>
        <taxon>Anthemideae</taxon>
        <taxon>Anthemidinae</taxon>
        <taxon>Tanacetum</taxon>
    </lineage>
</organism>
<gene>
    <name evidence="1" type="ORF">Tci_065005</name>
</gene>
<comment type="caution">
    <text evidence="1">The sequence shown here is derived from an EMBL/GenBank/DDBJ whole genome shotgun (WGS) entry which is preliminary data.</text>
</comment>